<dbReference type="GO" id="GO:0000324">
    <property type="term" value="C:fungal-type vacuole"/>
    <property type="evidence" value="ECO:0007669"/>
    <property type="project" value="TreeGrafter"/>
</dbReference>
<comment type="similarity">
    <text evidence="1">Belongs to the peptidase A1 family.</text>
</comment>
<dbReference type="SUPFAM" id="SSF50630">
    <property type="entry name" value="Acid proteases"/>
    <property type="match status" value="1"/>
</dbReference>
<dbReference type="InterPro" id="IPR001461">
    <property type="entry name" value="Aspartic_peptidase_A1"/>
</dbReference>
<reference evidence="5 6" key="1">
    <citation type="journal article" date="2012" name="PLoS Pathog.">
        <title>Diverse lifestyles and strategies of plant pathogenesis encoded in the genomes of eighteen Dothideomycetes fungi.</title>
        <authorList>
            <person name="Ohm R.A."/>
            <person name="Feau N."/>
            <person name="Henrissat B."/>
            <person name="Schoch C.L."/>
            <person name="Horwitz B.A."/>
            <person name="Barry K.W."/>
            <person name="Condon B.J."/>
            <person name="Copeland A.C."/>
            <person name="Dhillon B."/>
            <person name="Glaser F."/>
            <person name="Hesse C.N."/>
            <person name="Kosti I."/>
            <person name="LaButti K."/>
            <person name="Lindquist E.A."/>
            <person name="Lucas S."/>
            <person name="Salamov A.A."/>
            <person name="Bradshaw R.E."/>
            <person name="Ciuffetti L."/>
            <person name="Hamelin R.C."/>
            <person name="Kema G.H.J."/>
            <person name="Lawrence C."/>
            <person name="Scott J.A."/>
            <person name="Spatafora J.W."/>
            <person name="Turgeon B.G."/>
            <person name="de Wit P.J.G.M."/>
            <person name="Zhong S."/>
            <person name="Goodwin S.B."/>
            <person name="Grigoriev I.V."/>
        </authorList>
    </citation>
    <scope>NUCLEOTIDE SEQUENCE [LARGE SCALE GENOMIC DNA]</scope>
    <source>
        <strain evidence="6">C5 / ATCC 48332 / race O</strain>
    </source>
</reference>
<feature type="compositionally biased region" description="Polar residues" evidence="2">
    <location>
        <begin position="608"/>
        <end position="617"/>
    </location>
</feature>
<dbReference type="AlphaFoldDB" id="M2TN09"/>
<feature type="compositionally biased region" description="Basic and acidic residues" evidence="2">
    <location>
        <begin position="660"/>
        <end position="677"/>
    </location>
</feature>
<proteinExistence type="inferred from homology"/>
<dbReference type="InterPro" id="IPR034164">
    <property type="entry name" value="Pepsin-like_dom"/>
</dbReference>
<feature type="compositionally biased region" description="Polar residues" evidence="2">
    <location>
        <begin position="501"/>
        <end position="512"/>
    </location>
</feature>
<dbReference type="STRING" id="701091.M2TN09"/>
<feature type="compositionally biased region" description="Polar residues" evidence="2">
    <location>
        <begin position="681"/>
        <end position="700"/>
    </location>
</feature>
<dbReference type="HOGENOM" id="CLU_009988_2_0_1"/>
<sequence length="719" mass="78377">MRHSAMHFQKRDEPLPLPPAPYVLSDSGVFDGIDGKWSTFLLNIGDDGSGRGQNFRVLISTSSPVVLVPGRTEWCDDDDCAKKRGLELYDGKQPLGLQDSAQWQDSDIYNVPQPDWWSDSYRIDQSDLNGVWGVDNVGLGASSPKSLILAEQYVVRSLVKDFFMGSFGLAVGAVGPPGGDKPNFLDNFEAANEIASRSYGYTAGAYYRNNNNGVPGSLVLGGYDESRFKPKGTSIRMPNDKNNALVVGVQSILYEMDPDVETNTVRLTPSGGFSATIDSTLPYLILPDDVCDEFVSKFRLEFDEDSRLFLVNSTSHQANQRENATVSFKIGSSPSDSDIFTSIVLPYAAFDQQASFPLPVSNDSTPYFPIKRSENGKFVLGRTFLQEAYIIVDYERTNFTVAPAVFADPMPTQRLVTIFNESYTGLPSLAKKDSGGELPTGAIAGIVVGIVIVFALAAVGVFIWWRKRRDLKKHGLESERPLEIDTIHAGTEVKYRRVSELTGSEGPQSPRGSSLGYYGPDHKSIPPISEMSPESPPSELYSPPPEGHDGVDYFASAEARRQGAIRDRRSPGMSTPQTPIIAELPGESIRYETSADESKPTQRPPHSCSPSDSSLGTNIDAVLANDRMASPRNGSDVDDAAVEPYSPNTVEEEAGAKTVGPDEDHGSAEQSAVERRPSHSRGLSDTTIQSESTAVSQPTQEELDRWARTGEDAQRPMSP</sequence>
<evidence type="ECO:0000256" key="3">
    <source>
        <dbReference type="SAM" id="Phobius"/>
    </source>
</evidence>
<evidence type="ECO:0000259" key="4">
    <source>
        <dbReference type="PROSITE" id="PS51767"/>
    </source>
</evidence>
<keyword evidence="3" id="KW-0472">Membrane</keyword>
<accession>M2TN09</accession>
<dbReference type="OrthoDB" id="4074350at2759"/>
<organism evidence="5 6">
    <name type="scientific">Cochliobolus heterostrophus (strain C5 / ATCC 48332 / race O)</name>
    <name type="common">Southern corn leaf blight fungus</name>
    <name type="synonym">Bipolaris maydis</name>
    <dbReference type="NCBI Taxonomy" id="701091"/>
    <lineage>
        <taxon>Eukaryota</taxon>
        <taxon>Fungi</taxon>
        <taxon>Dikarya</taxon>
        <taxon>Ascomycota</taxon>
        <taxon>Pezizomycotina</taxon>
        <taxon>Dothideomycetes</taxon>
        <taxon>Pleosporomycetidae</taxon>
        <taxon>Pleosporales</taxon>
        <taxon>Pleosporineae</taxon>
        <taxon>Pleosporaceae</taxon>
        <taxon>Bipolaris</taxon>
    </lineage>
</organism>
<name>M2TN09_COCH5</name>
<feature type="transmembrane region" description="Helical" evidence="3">
    <location>
        <begin position="442"/>
        <end position="465"/>
    </location>
</feature>
<feature type="region of interest" description="Disordered" evidence="2">
    <location>
        <begin position="498"/>
        <end position="719"/>
    </location>
</feature>
<feature type="domain" description="Peptidase A1" evidence="4">
    <location>
        <begin position="38"/>
        <end position="402"/>
    </location>
</feature>
<reference evidence="6" key="2">
    <citation type="journal article" date="2013" name="PLoS Genet.">
        <title>Comparative genome structure, secondary metabolite, and effector coding capacity across Cochliobolus pathogens.</title>
        <authorList>
            <person name="Condon B.J."/>
            <person name="Leng Y."/>
            <person name="Wu D."/>
            <person name="Bushley K.E."/>
            <person name="Ohm R.A."/>
            <person name="Otillar R."/>
            <person name="Martin J."/>
            <person name="Schackwitz W."/>
            <person name="Grimwood J."/>
            <person name="MohdZainudin N."/>
            <person name="Xue C."/>
            <person name="Wang R."/>
            <person name="Manning V.A."/>
            <person name="Dhillon B."/>
            <person name="Tu Z.J."/>
            <person name="Steffenson B.J."/>
            <person name="Salamov A."/>
            <person name="Sun H."/>
            <person name="Lowry S."/>
            <person name="LaButti K."/>
            <person name="Han J."/>
            <person name="Copeland A."/>
            <person name="Lindquist E."/>
            <person name="Barry K."/>
            <person name="Schmutz J."/>
            <person name="Baker S.E."/>
            <person name="Ciuffetti L.M."/>
            <person name="Grigoriev I.V."/>
            <person name="Zhong S."/>
            <person name="Turgeon B.G."/>
        </authorList>
    </citation>
    <scope>NUCLEOTIDE SEQUENCE [LARGE SCALE GENOMIC DNA]</scope>
    <source>
        <strain evidence="6">C5 / ATCC 48332 / race O</strain>
    </source>
</reference>
<evidence type="ECO:0000313" key="6">
    <source>
        <dbReference type="Proteomes" id="UP000016936"/>
    </source>
</evidence>
<dbReference type="eggNOG" id="ENOG502RV5I">
    <property type="taxonomic scope" value="Eukaryota"/>
</dbReference>
<keyword evidence="6" id="KW-1185">Reference proteome</keyword>
<dbReference type="CDD" id="cd12087">
    <property type="entry name" value="TM_EGFR-like"/>
    <property type="match status" value="1"/>
</dbReference>
<keyword evidence="3" id="KW-0812">Transmembrane</keyword>
<dbReference type="InterPro" id="IPR033121">
    <property type="entry name" value="PEPTIDASE_A1"/>
</dbReference>
<protein>
    <recommendedName>
        <fullName evidence="4">Peptidase A1 domain-containing protein</fullName>
    </recommendedName>
</protein>
<dbReference type="PANTHER" id="PTHR47966:SF51">
    <property type="entry name" value="BETA-SITE APP-CLEAVING ENZYME, ISOFORM A-RELATED"/>
    <property type="match status" value="1"/>
</dbReference>
<dbReference type="GO" id="GO:0006508">
    <property type="term" value="P:proteolysis"/>
    <property type="evidence" value="ECO:0007669"/>
    <property type="project" value="InterPro"/>
</dbReference>
<feature type="compositionally biased region" description="Low complexity" evidence="2">
    <location>
        <begin position="525"/>
        <end position="541"/>
    </location>
</feature>
<keyword evidence="3" id="KW-1133">Transmembrane helix</keyword>
<gene>
    <name evidence="5" type="ORF">COCHEDRAFT_1197031</name>
</gene>
<dbReference type="GO" id="GO:0004190">
    <property type="term" value="F:aspartic-type endopeptidase activity"/>
    <property type="evidence" value="ECO:0007669"/>
    <property type="project" value="InterPro"/>
</dbReference>
<evidence type="ECO:0000256" key="2">
    <source>
        <dbReference type="SAM" id="MobiDB-lite"/>
    </source>
</evidence>
<dbReference type="Pfam" id="PF00026">
    <property type="entry name" value="Asp"/>
    <property type="match status" value="1"/>
</dbReference>
<dbReference type="PANTHER" id="PTHR47966">
    <property type="entry name" value="BETA-SITE APP-CLEAVING ENZYME, ISOFORM A-RELATED"/>
    <property type="match status" value="1"/>
</dbReference>
<feature type="compositionally biased region" description="Basic and acidic residues" evidence="2">
    <location>
        <begin position="558"/>
        <end position="570"/>
    </location>
</feature>
<evidence type="ECO:0000313" key="5">
    <source>
        <dbReference type="EMBL" id="EMD87914.1"/>
    </source>
</evidence>
<dbReference type="OMA" id="PGRTEWC"/>
<dbReference type="Proteomes" id="UP000016936">
    <property type="component" value="Unassembled WGS sequence"/>
</dbReference>
<dbReference type="CDD" id="cd05471">
    <property type="entry name" value="pepsin_like"/>
    <property type="match status" value="1"/>
</dbReference>
<dbReference type="InterPro" id="IPR021109">
    <property type="entry name" value="Peptidase_aspartic_dom_sf"/>
</dbReference>
<dbReference type="EMBL" id="KB445581">
    <property type="protein sequence ID" value="EMD87914.1"/>
    <property type="molecule type" value="Genomic_DNA"/>
</dbReference>
<feature type="compositionally biased region" description="Basic and acidic residues" evidence="2">
    <location>
        <begin position="702"/>
        <end position="719"/>
    </location>
</feature>
<dbReference type="PROSITE" id="PS51767">
    <property type="entry name" value="PEPTIDASE_A1"/>
    <property type="match status" value="1"/>
</dbReference>
<dbReference type="Gene3D" id="2.40.70.10">
    <property type="entry name" value="Acid Proteases"/>
    <property type="match status" value="2"/>
</dbReference>
<evidence type="ECO:0000256" key="1">
    <source>
        <dbReference type="ARBA" id="ARBA00007447"/>
    </source>
</evidence>